<dbReference type="InterPro" id="IPR050180">
    <property type="entry name" value="RNR_Ribonuclease"/>
</dbReference>
<dbReference type="Proteomes" id="UP000187203">
    <property type="component" value="Unassembled WGS sequence"/>
</dbReference>
<dbReference type="AlphaFoldDB" id="A0A1R3J9R5"/>
<dbReference type="GO" id="GO:0003723">
    <property type="term" value="F:RNA binding"/>
    <property type="evidence" value="ECO:0007669"/>
    <property type="project" value="InterPro"/>
</dbReference>
<dbReference type="STRING" id="93759.A0A1R3J9R5"/>
<dbReference type="SUPFAM" id="SSF50249">
    <property type="entry name" value="Nucleic acid-binding proteins"/>
    <property type="match status" value="1"/>
</dbReference>
<proteinExistence type="predicted"/>
<sequence length="637" mass="72928">MDGRDRGRNNQQIPFGLYKPCSVRNPWKPEWRDRGLGNQQKELAAVQALQHQEHVETRMEYKPRSIGNPWKPEWRNRGRGNQQELAARQTLQRQVPVETRMEYEPCSVTNSWKPEWRGRGRGNQQKELAVVQTLQHQEPRMEYKPCSFRNPEWRDRGYQQKELAAVQVLQRQEPVETRMEIREGDRKPIEIVDRKDDNVDFLKLNIPTNHSDEILAAAESLLCESSDLDEMNRKDLTDLKVYAIDVDEAAELDDALSATRLQDGRIRVWIHVADPTRYVEPGSIIDREAMRRATSVFLPTATYPMFPEKLAMEGMNFQQGQLCNAVSVSVILHSDGSIAEYSVQNSIIKPTYMLTYESATELLNRPEEEPELKILSEAAALRLKWRRQQGAIETPTLDPRITVVNPEDPEPTFNLYVENQANPAKRLVTEMMILCGQVIATFGSSNNLALPYRGQPQSNIDISAFSYLPEGPVRSSAIVKTMRAAKIDFRKPIRHASLGLSGYVQFTSPIRRYLDLLAHYQVKAFLRGESPPFSAGQLEQMASGVNMQVRVVRNLCSSSLQYWIIEFLRRQPKEKKFRALILRFIKYGVADLLLLEVGFQASASVSVGTKIGDEIEVKVEEAHPRDGFLKLKEVIRN</sequence>
<organism evidence="2 3">
    <name type="scientific">Corchorus olitorius</name>
    <dbReference type="NCBI Taxonomy" id="93759"/>
    <lineage>
        <taxon>Eukaryota</taxon>
        <taxon>Viridiplantae</taxon>
        <taxon>Streptophyta</taxon>
        <taxon>Embryophyta</taxon>
        <taxon>Tracheophyta</taxon>
        <taxon>Spermatophyta</taxon>
        <taxon>Magnoliopsida</taxon>
        <taxon>eudicotyledons</taxon>
        <taxon>Gunneridae</taxon>
        <taxon>Pentapetalae</taxon>
        <taxon>rosids</taxon>
        <taxon>malvids</taxon>
        <taxon>Malvales</taxon>
        <taxon>Malvaceae</taxon>
        <taxon>Grewioideae</taxon>
        <taxon>Apeibeae</taxon>
        <taxon>Corchorus</taxon>
    </lineage>
</organism>
<reference evidence="3" key="1">
    <citation type="submission" date="2013-09" db="EMBL/GenBank/DDBJ databases">
        <title>Corchorus olitorius genome sequencing.</title>
        <authorList>
            <person name="Alam M."/>
            <person name="Haque M.S."/>
            <person name="Islam M.S."/>
            <person name="Emdad E.M."/>
            <person name="Islam M.M."/>
            <person name="Ahmed B."/>
            <person name="Halim A."/>
            <person name="Hossen Q.M.M."/>
            <person name="Hossain M.Z."/>
            <person name="Ahmed R."/>
            <person name="Khan M.M."/>
            <person name="Islam R."/>
            <person name="Rashid M.M."/>
            <person name="Khan S.A."/>
            <person name="Rahman M.S."/>
            <person name="Alam M."/>
            <person name="Yahiya A.S."/>
            <person name="Khan M.S."/>
            <person name="Azam M.S."/>
            <person name="Haque T."/>
            <person name="Lashkar M.Z.H."/>
            <person name="Akhand A.I."/>
            <person name="Morshed G."/>
            <person name="Roy S."/>
            <person name="Uddin K.S."/>
            <person name="Rabeya T."/>
            <person name="Hossain A.S."/>
            <person name="Chowdhury A."/>
            <person name="Snigdha A.R."/>
            <person name="Mortoza M.S."/>
            <person name="Matin S.A."/>
            <person name="Hoque S.M.E."/>
            <person name="Islam M.K."/>
            <person name="Roy D.K."/>
            <person name="Haider R."/>
            <person name="Moosa M.M."/>
            <person name="Elias S.M."/>
            <person name="Hasan A.M."/>
            <person name="Jahan S."/>
            <person name="Shafiuddin M."/>
            <person name="Mahmood N."/>
            <person name="Shommy N.S."/>
        </authorList>
    </citation>
    <scope>NUCLEOTIDE SEQUENCE [LARGE SCALE GENOMIC DNA]</scope>
    <source>
        <strain evidence="3">cv. O-4</strain>
    </source>
</reference>
<dbReference type="PANTHER" id="PTHR23355">
    <property type="entry name" value="RIBONUCLEASE"/>
    <property type="match status" value="1"/>
</dbReference>
<name>A0A1R3J9R5_9ROSI</name>
<dbReference type="InterPro" id="IPR012340">
    <property type="entry name" value="NA-bd_OB-fold"/>
</dbReference>
<dbReference type="EMBL" id="AWUE01016439">
    <property type="protein sequence ID" value="OMO91573.1"/>
    <property type="molecule type" value="Genomic_DNA"/>
</dbReference>
<protein>
    <submittedName>
        <fullName evidence="2">Ribonuclease II/R</fullName>
    </submittedName>
</protein>
<comment type="caution">
    <text evidence="2">The sequence shown here is derived from an EMBL/GenBank/DDBJ whole genome shotgun (WGS) entry which is preliminary data.</text>
</comment>
<keyword evidence="3" id="KW-1185">Reference proteome</keyword>
<dbReference type="GO" id="GO:0006402">
    <property type="term" value="P:mRNA catabolic process"/>
    <property type="evidence" value="ECO:0007669"/>
    <property type="project" value="TreeGrafter"/>
</dbReference>
<feature type="domain" description="RNB" evidence="1">
    <location>
        <begin position="233"/>
        <end position="528"/>
    </location>
</feature>
<dbReference type="GO" id="GO:0000932">
    <property type="term" value="C:P-body"/>
    <property type="evidence" value="ECO:0007669"/>
    <property type="project" value="TreeGrafter"/>
</dbReference>
<gene>
    <name evidence="2" type="ORF">COLO4_18270</name>
</gene>
<dbReference type="InterPro" id="IPR001900">
    <property type="entry name" value="RNase_II/R"/>
</dbReference>
<dbReference type="GO" id="GO:0000175">
    <property type="term" value="F:3'-5'-RNA exonuclease activity"/>
    <property type="evidence" value="ECO:0007669"/>
    <property type="project" value="TreeGrafter"/>
</dbReference>
<dbReference type="Pfam" id="PF00773">
    <property type="entry name" value="RNB"/>
    <property type="match status" value="1"/>
</dbReference>
<evidence type="ECO:0000313" key="2">
    <source>
        <dbReference type="EMBL" id="OMO91573.1"/>
    </source>
</evidence>
<dbReference type="PANTHER" id="PTHR23355:SF42">
    <property type="entry name" value="RIBONUCLEASE II, CHLOROPLASTIC_MITOCHONDRIAL"/>
    <property type="match status" value="1"/>
</dbReference>
<accession>A0A1R3J9R5</accession>
<evidence type="ECO:0000313" key="3">
    <source>
        <dbReference type="Proteomes" id="UP000187203"/>
    </source>
</evidence>
<evidence type="ECO:0000259" key="1">
    <source>
        <dbReference type="SMART" id="SM00955"/>
    </source>
</evidence>
<dbReference type="OrthoDB" id="2285229at2759"/>
<dbReference type="SMART" id="SM00955">
    <property type="entry name" value="RNB"/>
    <property type="match status" value="1"/>
</dbReference>